<reference evidence="5" key="1">
    <citation type="journal article" date="2019" name="Int. J. Syst. Evol. Microbiol.">
        <title>The Global Catalogue of Microorganisms (GCM) 10K type strain sequencing project: providing services to taxonomists for standard genome sequencing and annotation.</title>
        <authorList>
            <consortium name="The Broad Institute Genomics Platform"/>
            <consortium name="The Broad Institute Genome Sequencing Center for Infectious Disease"/>
            <person name="Wu L."/>
            <person name="Ma J."/>
        </authorList>
    </citation>
    <scope>NUCLEOTIDE SEQUENCE [LARGE SCALE GENOMIC DNA]</scope>
    <source>
        <strain evidence="5">2902at01</strain>
    </source>
</reference>
<keyword evidence="2" id="KW-0346">Stress response</keyword>
<proteinExistence type="inferred from homology"/>
<dbReference type="RefSeq" id="WP_377544838.1">
    <property type="nucleotide sequence ID" value="NZ_JBHSBN010000006.1"/>
</dbReference>
<gene>
    <name evidence="4" type="ORF">ACFOX0_12145</name>
</gene>
<dbReference type="Proteomes" id="UP001595868">
    <property type="component" value="Unassembled WGS sequence"/>
</dbReference>
<keyword evidence="5" id="KW-1185">Reference proteome</keyword>
<dbReference type="Gene3D" id="2.30.22.10">
    <property type="entry name" value="Head domain of nucleotide exchange factor GrpE"/>
    <property type="match status" value="1"/>
</dbReference>
<evidence type="ECO:0000256" key="1">
    <source>
        <dbReference type="ARBA" id="ARBA00023186"/>
    </source>
</evidence>
<dbReference type="PROSITE" id="PS01071">
    <property type="entry name" value="GRPE"/>
    <property type="match status" value="1"/>
</dbReference>
<evidence type="ECO:0000256" key="2">
    <source>
        <dbReference type="RuleBase" id="RU000639"/>
    </source>
</evidence>
<dbReference type="PRINTS" id="PR00773">
    <property type="entry name" value="GRPEPROTEIN"/>
</dbReference>
<dbReference type="PANTHER" id="PTHR21237">
    <property type="entry name" value="GRPE PROTEIN"/>
    <property type="match status" value="1"/>
</dbReference>
<evidence type="ECO:0000313" key="4">
    <source>
        <dbReference type="EMBL" id="MFC4106683.1"/>
    </source>
</evidence>
<comment type="caution">
    <text evidence="4">The sequence shown here is derived from an EMBL/GenBank/DDBJ whole genome shotgun (WGS) entry which is preliminary data.</text>
</comment>
<dbReference type="EMBL" id="JBHSBN010000006">
    <property type="protein sequence ID" value="MFC4106683.1"/>
    <property type="molecule type" value="Genomic_DNA"/>
</dbReference>
<dbReference type="SUPFAM" id="SSF51064">
    <property type="entry name" value="Head domain of nucleotide exchange factor GrpE"/>
    <property type="match status" value="1"/>
</dbReference>
<dbReference type="PANTHER" id="PTHR21237:SF23">
    <property type="entry name" value="GRPE PROTEIN HOMOLOG, MITOCHONDRIAL"/>
    <property type="match status" value="1"/>
</dbReference>
<comment type="similarity">
    <text evidence="3">Belongs to the GrpE family.</text>
</comment>
<sequence>MGQVTAGTADLAALVEEVMQLRDLFQRRLLEDRRRQELYDRLCQELDFARSDLVGQFIAPLCRELLLVTDRVGTAGRAGADPAALLVSVLDEISEVLARRGIRPIASIGEEFDPSLHDAVERVPVDSDADQGRILHERRTGYLIDNRVLRPAQVVIGHRIPDDVRPGSA</sequence>
<dbReference type="InterPro" id="IPR009012">
    <property type="entry name" value="GrpE_head"/>
</dbReference>
<dbReference type="InterPro" id="IPR000740">
    <property type="entry name" value="GrpE"/>
</dbReference>
<accession>A0ABV8KKR5</accession>
<organism evidence="4 5">
    <name type="scientific">Micromonospora zhanjiangensis</name>
    <dbReference type="NCBI Taxonomy" id="1522057"/>
    <lineage>
        <taxon>Bacteria</taxon>
        <taxon>Bacillati</taxon>
        <taxon>Actinomycetota</taxon>
        <taxon>Actinomycetes</taxon>
        <taxon>Micromonosporales</taxon>
        <taxon>Micromonosporaceae</taxon>
        <taxon>Micromonospora</taxon>
    </lineage>
</organism>
<evidence type="ECO:0000256" key="3">
    <source>
        <dbReference type="RuleBase" id="RU004478"/>
    </source>
</evidence>
<protein>
    <recommendedName>
        <fullName evidence="2">Protein GrpE</fullName>
    </recommendedName>
</protein>
<evidence type="ECO:0000313" key="5">
    <source>
        <dbReference type="Proteomes" id="UP001595868"/>
    </source>
</evidence>
<keyword evidence="1 2" id="KW-0143">Chaperone</keyword>
<comment type="function">
    <text evidence="2">Participates actively in the response to hyperosmotic and heat shock by preventing the aggregation of stress-denatured proteins, in association with DnaK and GrpE. It is the nucleotide exchange factor for DnaK and may function as a thermosensor. Unfolded proteins bind initially to DnaJ; upon interaction with the DnaJ-bound protein, DnaK hydrolyzes its bound ATP, resulting in the formation of a stable complex. GrpE releases ADP from DnaK; ATP binding to DnaK triggers the release of the substrate protein, thus completing the reaction cycle. Several rounds of ATP-dependent interactions between DnaJ, DnaK and GrpE are required for fully efficient folding.</text>
</comment>
<dbReference type="Pfam" id="PF01025">
    <property type="entry name" value="GrpE"/>
    <property type="match status" value="1"/>
</dbReference>
<name>A0ABV8KKR5_9ACTN</name>